<organism evidence="7 8">
    <name type="scientific">Lolium multiflorum</name>
    <name type="common">Italian ryegrass</name>
    <name type="synonym">Lolium perenne subsp. multiflorum</name>
    <dbReference type="NCBI Taxonomy" id="4521"/>
    <lineage>
        <taxon>Eukaryota</taxon>
        <taxon>Viridiplantae</taxon>
        <taxon>Streptophyta</taxon>
        <taxon>Embryophyta</taxon>
        <taxon>Tracheophyta</taxon>
        <taxon>Spermatophyta</taxon>
        <taxon>Magnoliopsida</taxon>
        <taxon>Liliopsida</taxon>
        <taxon>Poales</taxon>
        <taxon>Poaceae</taxon>
        <taxon>BOP clade</taxon>
        <taxon>Pooideae</taxon>
        <taxon>Poodae</taxon>
        <taxon>Poeae</taxon>
        <taxon>Poeae Chloroplast Group 2 (Poeae type)</taxon>
        <taxon>Loliodinae</taxon>
        <taxon>Loliinae</taxon>
        <taxon>Lolium</taxon>
    </lineage>
</organism>
<evidence type="ECO:0000256" key="4">
    <source>
        <dbReference type="ARBA" id="ARBA00023163"/>
    </source>
</evidence>
<dbReference type="InterPro" id="IPR036879">
    <property type="entry name" value="TF_MADSbox_sf"/>
</dbReference>
<feature type="domain" description="MADS-box" evidence="6">
    <location>
        <begin position="1"/>
        <end position="46"/>
    </location>
</feature>
<protein>
    <recommendedName>
        <fullName evidence="6">MADS-box domain-containing protein</fullName>
    </recommendedName>
</protein>
<keyword evidence="5" id="KW-0539">Nucleus</keyword>
<dbReference type="Pfam" id="PF00319">
    <property type="entry name" value="SRF-TF"/>
    <property type="match status" value="1"/>
</dbReference>
<evidence type="ECO:0000256" key="5">
    <source>
        <dbReference type="ARBA" id="ARBA00023242"/>
    </source>
</evidence>
<name>A0AAD8X226_LOLMU</name>
<comment type="subcellular location">
    <subcellularLocation>
        <location evidence="1">Nucleus</location>
    </subcellularLocation>
</comment>
<sequence>MPRRKQVMKFVDNVKKRELTYKNRLRSLVKKISQLAALCSVDILLVGIKPGTATVGGERGITVWPADHGVLKELATRFGDTPPERVKESLDIGTYLQGELGKEQRKLVKVKQCRLDDVLTLWDRNLDDLSVDDLIAIHHAMDNTLERARRQMAELLGGGMDAVATSAVSVVTVPALQHAPSAFPGNAFDLNLSDAGSSVGPQDHYYLPPDILPPPFPVQSPYIGFQFHMQPPCTPFGGAPMPCIAFGGQSMPFPMVAPLGFSFPGGGINVTDRQPATTSGVYDDFAMQGPGQGFPADGAYHQEFQSAGTAVAYHQDFLSYSLDAAGTNAVAYGLDSAGTGAAAYQLGTPNNPMGTATYQLQNDTMLWPDNGHALGEQEEQSRLPRFDRWM</sequence>
<keyword evidence="2" id="KW-0805">Transcription regulation</keyword>
<evidence type="ECO:0000313" key="7">
    <source>
        <dbReference type="EMBL" id="KAK1693933.1"/>
    </source>
</evidence>
<dbReference type="Proteomes" id="UP001231189">
    <property type="component" value="Unassembled WGS sequence"/>
</dbReference>
<dbReference type="Gene3D" id="3.40.1810.10">
    <property type="entry name" value="Transcription factor, MADS-box"/>
    <property type="match status" value="1"/>
</dbReference>
<dbReference type="GO" id="GO:0005634">
    <property type="term" value="C:nucleus"/>
    <property type="evidence" value="ECO:0007669"/>
    <property type="project" value="UniProtKB-SubCell"/>
</dbReference>
<dbReference type="GO" id="GO:0046983">
    <property type="term" value="F:protein dimerization activity"/>
    <property type="evidence" value="ECO:0007669"/>
    <property type="project" value="InterPro"/>
</dbReference>
<evidence type="ECO:0000256" key="2">
    <source>
        <dbReference type="ARBA" id="ARBA00023015"/>
    </source>
</evidence>
<evidence type="ECO:0000256" key="3">
    <source>
        <dbReference type="ARBA" id="ARBA00023125"/>
    </source>
</evidence>
<evidence type="ECO:0000256" key="1">
    <source>
        <dbReference type="ARBA" id="ARBA00004123"/>
    </source>
</evidence>
<dbReference type="PROSITE" id="PS50066">
    <property type="entry name" value="MADS_BOX_2"/>
    <property type="match status" value="1"/>
</dbReference>
<accession>A0AAD8X226</accession>
<dbReference type="EMBL" id="JAUUTY010000001">
    <property type="protein sequence ID" value="KAK1693933.1"/>
    <property type="molecule type" value="Genomic_DNA"/>
</dbReference>
<keyword evidence="4" id="KW-0804">Transcription</keyword>
<comment type="caution">
    <text evidence="7">The sequence shown here is derived from an EMBL/GenBank/DDBJ whole genome shotgun (WGS) entry which is preliminary data.</text>
</comment>
<dbReference type="SUPFAM" id="SSF55455">
    <property type="entry name" value="SRF-like"/>
    <property type="match status" value="1"/>
</dbReference>
<reference evidence="7" key="1">
    <citation type="submission" date="2023-07" db="EMBL/GenBank/DDBJ databases">
        <title>A chromosome-level genome assembly of Lolium multiflorum.</title>
        <authorList>
            <person name="Chen Y."/>
            <person name="Copetti D."/>
            <person name="Kolliker R."/>
            <person name="Studer B."/>
        </authorList>
    </citation>
    <scope>NUCLEOTIDE SEQUENCE</scope>
    <source>
        <strain evidence="7">02402/16</strain>
        <tissue evidence="7">Leaf</tissue>
    </source>
</reference>
<dbReference type="AlphaFoldDB" id="A0AAD8X226"/>
<evidence type="ECO:0000313" key="8">
    <source>
        <dbReference type="Proteomes" id="UP001231189"/>
    </source>
</evidence>
<keyword evidence="8" id="KW-1185">Reference proteome</keyword>
<evidence type="ECO:0000259" key="6">
    <source>
        <dbReference type="PROSITE" id="PS50066"/>
    </source>
</evidence>
<keyword evidence="3" id="KW-0238">DNA-binding</keyword>
<dbReference type="InterPro" id="IPR002100">
    <property type="entry name" value="TF_MADSbox"/>
</dbReference>
<proteinExistence type="predicted"/>
<gene>
    <name evidence="7" type="ORF">QYE76_010630</name>
</gene>
<dbReference type="GO" id="GO:0003677">
    <property type="term" value="F:DNA binding"/>
    <property type="evidence" value="ECO:0007669"/>
    <property type="project" value="UniProtKB-KW"/>
</dbReference>